<name>A0A160DEY8_9CAUD</name>
<sequence length="61" mass="6948">MSNPSQECDFATLFEACNSQAEYEVTYRWWGRKTFCASHFREMKVDGDKHVLSVTAAAPQA</sequence>
<gene>
    <name evidence="1" type="primary">88</name>
    <name evidence="1" type="ORF">PBI_ONEUP_88</name>
</gene>
<accession>A0A160DEY8</accession>
<dbReference type="KEGG" id="vg:28800547"/>
<protein>
    <submittedName>
        <fullName evidence="1">Uncharacterized protein</fullName>
    </submittedName>
</protein>
<evidence type="ECO:0000313" key="2">
    <source>
        <dbReference type="Proteomes" id="UP000204609"/>
    </source>
</evidence>
<dbReference type="Proteomes" id="UP000204609">
    <property type="component" value="Segment"/>
</dbReference>
<dbReference type="OrthoDB" id="39766at10239"/>
<evidence type="ECO:0000313" key="1">
    <source>
        <dbReference type="EMBL" id="ANA86422.1"/>
    </source>
</evidence>
<dbReference type="GeneID" id="28800547"/>
<keyword evidence="2" id="KW-1185">Reference proteome</keyword>
<dbReference type="EMBL" id="KU998245">
    <property type="protein sequence ID" value="ANA86422.1"/>
    <property type="molecule type" value="Genomic_DNA"/>
</dbReference>
<proteinExistence type="predicted"/>
<dbReference type="RefSeq" id="YP_009274504.1">
    <property type="nucleotide sequence ID" value="NC_030917.1"/>
</dbReference>
<organism evidence="1 2">
    <name type="scientific">Gordonia phage OneUp</name>
    <dbReference type="NCBI Taxonomy" id="1838074"/>
    <lineage>
        <taxon>Viruses</taxon>
        <taxon>Duplodnaviria</taxon>
        <taxon>Heunggongvirae</taxon>
        <taxon>Uroviricota</taxon>
        <taxon>Caudoviricetes</taxon>
        <taxon>Oneupvirus</taxon>
        <taxon>Oneupvirus oneup</taxon>
    </lineage>
</organism>
<reference evidence="2" key="1">
    <citation type="submission" date="2016-03" db="EMBL/GenBank/DDBJ databases">
        <authorList>
            <person name="Ploux O."/>
        </authorList>
    </citation>
    <scope>NUCLEOTIDE SEQUENCE [LARGE SCALE GENOMIC DNA]</scope>
</reference>